<dbReference type="EMBL" id="JBFXLT010000019">
    <property type="protein sequence ID" value="KAL2817135.1"/>
    <property type="molecule type" value="Genomic_DNA"/>
</dbReference>
<feature type="chain" id="PRO_5045168728" evidence="3">
    <location>
        <begin position="17"/>
        <end position="245"/>
    </location>
</feature>
<dbReference type="Proteomes" id="UP001610334">
    <property type="component" value="Unassembled WGS sequence"/>
</dbReference>
<dbReference type="InterPro" id="IPR033116">
    <property type="entry name" value="TRYPSIN_SER"/>
</dbReference>
<dbReference type="SUPFAM" id="SSF50494">
    <property type="entry name" value="Trypsin-like serine proteases"/>
    <property type="match status" value="1"/>
</dbReference>
<evidence type="ECO:0000256" key="2">
    <source>
        <dbReference type="ARBA" id="ARBA00023157"/>
    </source>
</evidence>
<feature type="signal peptide" evidence="3">
    <location>
        <begin position="1"/>
        <end position="16"/>
    </location>
</feature>
<gene>
    <name evidence="5" type="ORF">BJX63DRAFT_419705</name>
</gene>
<dbReference type="PROSITE" id="PS00135">
    <property type="entry name" value="TRYPSIN_SER"/>
    <property type="match status" value="1"/>
</dbReference>
<feature type="domain" description="Peptidase S1" evidence="4">
    <location>
        <begin position="20"/>
        <end position="244"/>
    </location>
</feature>
<dbReference type="InterPro" id="IPR001254">
    <property type="entry name" value="Trypsin_dom"/>
</dbReference>
<name>A0ABR4HNT0_9EURO</name>
<keyword evidence="3" id="KW-0732">Signal</keyword>
<dbReference type="InterPro" id="IPR050430">
    <property type="entry name" value="Peptidase_S1"/>
</dbReference>
<evidence type="ECO:0000313" key="6">
    <source>
        <dbReference type="Proteomes" id="UP001610334"/>
    </source>
</evidence>
<dbReference type="InterPro" id="IPR001314">
    <property type="entry name" value="Peptidase_S1A"/>
</dbReference>
<dbReference type="SMART" id="SM00020">
    <property type="entry name" value="Tryp_SPc"/>
    <property type="match status" value="1"/>
</dbReference>
<comment type="caution">
    <text evidence="5">The sequence shown here is derived from an EMBL/GenBank/DDBJ whole genome shotgun (WGS) entry which is preliminary data.</text>
</comment>
<dbReference type="PANTHER" id="PTHR24276:SF91">
    <property type="entry name" value="AT26814P-RELATED"/>
    <property type="match status" value="1"/>
</dbReference>
<reference evidence="5 6" key="1">
    <citation type="submission" date="2024-07" db="EMBL/GenBank/DDBJ databases">
        <title>Section-level genome sequencing and comparative genomics of Aspergillus sections Usti and Cavernicolus.</title>
        <authorList>
            <consortium name="Lawrence Berkeley National Laboratory"/>
            <person name="Nybo J.L."/>
            <person name="Vesth T.C."/>
            <person name="Theobald S."/>
            <person name="Frisvad J.C."/>
            <person name="Larsen T.O."/>
            <person name="Kjaerboelling I."/>
            <person name="Rothschild-Mancinelli K."/>
            <person name="Lyhne E.K."/>
            <person name="Kogle M.E."/>
            <person name="Barry K."/>
            <person name="Clum A."/>
            <person name="Na H."/>
            <person name="Ledsgaard L."/>
            <person name="Lin J."/>
            <person name="Lipzen A."/>
            <person name="Kuo A."/>
            <person name="Riley R."/>
            <person name="Mondo S."/>
            <person name="Labutti K."/>
            <person name="Haridas S."/>
            <person name="Pangalinan J."/>
            <person name="Salamov A.A."/>
            <person name="Simmons B.A."/>
            <person name="Magnuson J.K."/>
            <person name="Chen J."/>
            <person name="Drula E."/>
            <person name="Henrissat B."/>
            <person name="Wiebenga A."/>
            <person name="Lubbers R.J."/>
            <person name="Gomes A.C."/>
            <person name="Makela M.R."/>
            <person name="Stajich J."/>
            <person name="Grigoriev I.V."/>
            <person name="Mortensen U.H."/>
            <person name="De Vries R.P."/>
            <person name="Baker S.E."/>
            <person name="Andersen M.R."/>
        </authorList>
    </citation>
    <scope>NUCLEOTIDE SEQUENCE [LARGE SCALE GENOMIC DNA]</scope>
    <source>
        <strain evidence="5 6">CBS 588.65</strain>
    </source>
</reference>
<dbReference type="PRINTS" id="PR00722">
    <property type="entry name" value="CHYMOTRYPSIN"/>
</dbReference>
<dbReference type="PROSITE" id="PS50240">
    <property type="entry name" value="TRYPSIN_DOM"/>
    <property type="match status" value="1"/>
</dbReference>
<evidence type="ECO:0000256" key="1">
    <source>
        <dbReference type="ARBA" id="ARBA00007664"/>
    </source>
</evidence>
<dbReference type="InterPro" id="IPR009003">
    <property type="entry name" value="Peptidase_S1_PA"/>
</dbReference>
<accession>A0ABR4HNT0</accession>
<comment type="similarity">
    <text evidence="1">Belongs to the peptidase S1 family.</text>
</comment>
<dbReference type="Gene3D" id="2.40.10.10">
    <property type="entry name" value="Trypsin-like serine proteases"/>
    <property type="match status" value="1"/>
</dbReference>
<keyword evidence="2" id="KW-1015">Disulfide bond</keyword>
<sequence length="245" mass="25775">MKASLIFFSILSAAQAIKRIIGGSEVSIESYPYQVSIFVYNSFSCGGTIIDHKTIITAAHSAGGNPKNPYTIRAGSASLNSGGIIVNPVKRFENDISIIKLAQNLTYGPGIQPISLPPREDGEHDFGLGFPATGEEVVISGWGSQSESGALSQTLRAVTVTVVNQTECDAGYEKYGMPITEGMFCAGVPEGGKGSCYGDSGGPVVVDGVLAGIVSWGRGCARPGYPTVYTRVSHYRDWIAELTGI</sequence>
<dbReference type="InterPro" id="IPR043504">
    <property type="entry name" value="Peptidase_S1_PA_chymotrypsin"/>
</dbReference>
<keyword evidence="6" id="KW-1185">Reference proteome</keyword>
<evidence type="ECO:0000259" key="4">
    <source>
        <dbReference type="PROSITE" id="PS50240"/>
    </source>
</evidence>
<organism evidence="5 6">
    <name type="scientific">Aspergillus granulosus</name>
    <dbReference type="NCBI Taxonomy" id="176169"/>
    <lineage>
        <taxon>Eukaryota</taxon>
        <taxon>Fungi</taxon>
        <taxon>Dikarya</taxon>
        <taxon>Ascomycota</taxon>
        <taxon>Pezizomycotina</taxon>
        <taxon>Eurotiomycetes</taxon>
        <taxon>Eurotiomycetidae</taxon>
        <taxon>Eurotiales</taxon>
        <taxon>Aspergillaceae</taxon>
        <taxon>Aspergillus</taxon>
        <taxon>Aspergillus subgen. Nidulantes</taxon>
    </lineage>
</organism>
<evidence type="ECO:0000313" key="5">
    <source>
        <dbReference type="EMBL" id="KAL2817135.1"/>
    </source>
</evidence>
<protein>
    <submittedName>
        <fullName evidence="5">Trypsin-like serine protease</fullName>
    </submittedName>
</protein>
<dbReference type="CDD" id="cd00190">
    <property type="entry name" value="Tryp_SPc"/>
    <property type="match status" value="1"/>
</dbReference>
<dbReference type="Pfam" id="PF00089">
    <property type="entry name" value="Trypsin"/>
    <property type="match status" value="1"/>
</dbReference>
<proteinExistence type="inferred from homology"/>
<evidence type="ECO:0000256" key="3">
    <source>
        <dbReference type="SAM" id="SignalP"/>
    </source>
</evidence>
<dbReference type="PANTHER" id="PTHR24276">
    <property type="entry name" value="POLYSERASE-RELATED"/>
    <property type="match status" value="1"/>
</dbReference>